<evidence type="ECO:0000313" key="11">
    <source>
        <dbReference type="Proteomes" id="UP000291562"/>
    </source>
</evidence>
<proteinExistence type="inferred from homology"/>
<evidence type="ECO:0000259" key="9">
    <source>
        <dbReference type="Pfam" id="PF12704"/>
    </source>
</evidence>
<keyword evidence="3 7" id="KW-0812">Transmembrane</keyword>
<evidence type="ECO:0000256" key="2">
    <source>
        <dbReference type="ARBA" id="ARBA00022475"/>
    </source>
</evidence>
<evidence type="ECO:0000256" key="7">
    <source>
        <dbReference type="SAM" id="Phobius"/>
    </source>
</evidence>
<dbReference type="PANTHER" id="PTHR30572:SF4">
    <property type="entry name" value="ABC TRANSPORTER PERMEASE YTRF"/>
    <property type="match status" value="1"/>
</dbReference>
<evidence type="ECO:0000256" key="1">
    <source>
        <dbReference type="ARBA" id="ARBA00004651"/>
    </source>
</evidence>
<dbReference type="PANTHER" id="PTHR30572">
    <property type="entry name" value="MEMBRANE COMPONENT OF TRANSPORTER-RELATED"/>
    <property type="match status" value="1"/>
</dbReference>
<dbReference type="AlphaFoldDB" id="A0A411HN22"/>
<keyword evidence="5 7" id="KW-0472">Membrane</keyword>
<evidence type="ECO:0000259" key="8">
    <source>
        <dbReference type="Pfam" id="PF02687"/>
    </source>
</evidence>
<dbReference type="EMBL" id="CP035704">
    <property type="protein sequence ID" value="QBB71883.1"/>
    <property type="molecule type" value="Genomic_DNA"/>
</dbReference>
<dbReference type="Proteomes" id="UP000291562">
    <property type="component" value="Chromosome"/>
</dbReference>
<feature type="transmembrane region" description="Helical" evidence="7">
    <location>
        <begin position="15"/>
        <end position="38"/>
    </location>
</feature>
<dbReference type="InterPro" id="IPR003838">
    <property type="entry name" value="ABC3_permease_C"/>
</dbReference>
<evidence type="ECO:0000256" key="4">
    <source>
        <dbReference type="ARBA" id="ARBA00022989"/>
    </source>
</evidence>
<feature type="domain" description="ABC3 transporter permease C-terminal" evidence="8">
    <location>
        <begin position="289"/>
        <end position="399"/>
    </location>
</feature>
<gene>
    <name evidence="10" type="ORF">ELE36_16810</name>
</gene>
<protein>
    <submittedName>
        <fullName evidence="10">FtsX-like permease family protein</fullName>
    </submittedName>
</protein>
<dbReference type="InterPro" id="IPR050250">
    <property type="entry name" value="Macrolide_Exporter_MacB"/>
</dbReference>
<keyword evidence="2" id="KW-1003">Cell membrane</keyword>
<keyword evidence="4 7" id="KW-1133">Transmembrane helix</keyword>
<evidence type="ECO:0000256" key="5">
    <source>
        <dbReference type="ARBA" id="ARBA00023136"/>
    </source>
</evidence>
<comment type="subcellular location">
    <subcellularLocation>
        <location evidence="1">Cell membrane</location>
        <topology evidence="1">Multi-pass membrane protein</topology>
    </subcellularLocation>
</comment>
<dbReference type="GO" id="GO:0022857">
    <property type="term" value="F:transmembrane transporter activity"/>
    <property type="evidence" value="ECO:0007669"/>
    <property type="project" value="TreeGrafter"/>
</dbReference>
<feature type="transmembrane region" description="Helical" evidence="7">
    <location>
        <begin position="280"/>
        <end position="308"/>
    </location>
</feature>
<dbReference type="KEGG" id="xbc:ELE36_16810"/>
<comment type="similarity">
    <text evidence="6">Belongs to the ABC-4 integral membrane protein family.</text>
</comment>
<accession>A0A411HN22</accession>
<evidence type="ECO:0000256" key="3">
    <source>
        <dbReference type="ARBA" id="ARBA00022692"/>
    </source>
</evidence>
<dbReference type="RefSeq" id="WP_129835331.1">
    <property type="nucleotide sequence ID" value="NZ_CP035704.1"/>
</dbReference>
<sequence>MEIGPIFSALRRNKVGALLIALQVALTLAIICNALFIINERLAFIARPSGIDEGNIFVIKNLWVGRGTDAENTSLLQTDLQTLRDLPGVADVYSTNTVPLTNGGWSDGVRLTADQEHSTTQTANYFVDEHALNTMDIKLIAGRNFKPEEITDRAERDSGLPDSMIVTQEFAQKMFPTESALGKVVYMEGKKPTTIIGIIDNLQVPWVGSWVKTWGYTSALIPQRMIRQNSAYVVRAKPGQLESTMKAAEAKLFAINPLRVIGSVRTFSEIRAKAYRGDRAMAILLSIVCGALLIITALGIVGLASFWVTQRRKQIGTRRALGATRLNIVSYFLTENLLISLAGVVLGIVLAVSLNLWLVNNFELTRLTWWYLPMGAVMILLLGQAAVLPPARRAASVPPAVATRSA</sequence>
<dbReference type="Pfam" id="PF02687">
    <property type="entry name" value="FtsX"/>
    <property type="match status" value="1"/>
</dbReference>
<evidence type="ECO:0000256" key="6">
    <source>
        <dbReference type="ARBA" id="ARBA00038076"/>
    </source>
</evidence>
<dbReference type="GO" id="GO:0005886">
    <property type="term" value="C:plasma membrane"/>
    <property type="evidence" value="ECO:0007669"/>
    <property type="project" value="UniProtKB-SubCell"/>
</dbReference>
<feature type="transmembrane region" description="Helical" evidence="7">
    <location>
        <begin position="329"/>
        <end position="357"/>
    </location>
</feature>
<name>A0A411HN22_9GAMM</name>
<dbReference type="OrthoDB" id="9770036at2"/>
<dbReference type="Pfam" id="PF12704">
    <property type="entry name" value="MacB_PCD"/>
    <property type="match status" value="1"/>
</dbReference>
<feature type="transmembrane region" description="Helical" evidence="7">
    <location>
        <begin position="369"/>
        <end position="388"/>
    </location>
</feature>
<reference evidence="10 11" key="1">
    <citation type="submission" date="2019-01" db="EMBL/GenBank/DDBJ databases">
        <title>Pseudolysobacter antarctica gen. nov., sp. nov., isolated from Fildes Peninsula, Antarctica.</title>
        <authorList>
            <person name="Wei Z."/>
            <person name="Peng F."/>
        </authorList>
    </citation>
    <scope>NUCLEOTIDE SEQUENCE [LARGE SCALE GENOMIC DNA]</scope>
    <source>
        <strain evidence="10 11">AQ6-296</strain>
    </source>
</reference>
<keyword evidence="11" id="KW-1185">Reference proteome</keyword>
<organism evidence="10 11">
    <name type="scientific">Pseudolysobacter antarcticus</name>
    <dbReference type="NCBI Taxonomy" id="2511995"/>
    <lineage>
        <taxon>Bacteria</taxon>
        <taxon>Pseudomonadati</taxon>
        <taxon>Pseudomonadota</taxon>
        <taxon>Gammaproteobacteria</taxon>
        <taxon>Lysobacterales</taxon>
        <taxon>Rhodanobacteraceae</taxon>
        <taxon>Pseudolysobacter</taxon>
    </lineage>
</organism>
<feature type="domain" description="MacB-like periplasmic core" evidence="9">
    <location>
        <begin position="52"/>
        <end position="247"/>
    </location>
</feature>
<dbReference type="InterPro" id="IPR025857">
    <property type="entry name" value="MacB_PCD"/>
</dbReference>
<evidence type="ECO:0000313" key="10">
    <source>
        <dbReference type="EMBL" id="QBB71883.1"/>
    </source>
</evidence>